<comment type="caution">
    <text evidence="2">The sequence shown here is derived from an EMBL/GenBank/DDBJ whole genome shotgun (WGS) entry which is preliminary data.</text>
</comment>
<evidence type="ECO:0000313" key="2">
    <source>
        <dbReference type="EMBL" id="OCA76672.1"/>
    </source>
</evidence>
<name>A0A1B8ZYL3_9FLAO</name>
<dbReference type="EMBL" id="MAYH01000003">
    <property type="protein sequence ID" value="OCA76672.1"/>
    <property type="molecule type" value="Genomic_DNA"/>
</dbReference>
<dbReference type="AlphaFoldDB" id="A0A1B8ZYL3"/>
<dbReference type="PROSITE" id="PS51186">
    <property type="entry name" value="GNAT"/>
    <property type="match status" value="1"/>
</dbReference>
<dbReference type="InterPro" id="IPR000182">
    <property type="entry name" value="GNAT_dom"/>
</dbReference>
<keyword evidence="3" id="KW-1185">Reference proteome</keyword>
<gene>
    <name evidence="2" type="ORF">BBI01_21900</name>
</gene>
<keyword evidence="2" id="KW-0808">Transferase</keyword>
<evidence type="ECO:0000259" key="1">
    <source>
        <dbReference type="PROSITE" id="PS51186"/>
    </source>
</evidence>
<sequence>MMQLKTFNKKELKDFVISGDYLQYDFLPITEHRAKSHIHNPKATDEQTLLILAFYEGKLAGYMGCLPDYFSVEDKKISFAWLSTLYVSEEFRGKKIAKALLMKALEAYENRVIMAEFTKEAEVFFNHMGNVENIFPKSGKRYYFKVDATEMIIGKMPWTKIFSPLLQMADGITNSLISFKNSKIKKPDFRFETLDHANVEILDFVNTFSGKRSISEINYFVENPWVIEGRKKDDNYFFSSYAQVFKYIWVKIYDPKGNLETCSLMLLRDGHLKIPYIFSKTDRNLTQLIHFLSYFIIKNKVKMMTSYNVALNNKIVKFNRFPKIYERDFKRDYLFRHELLQELPKDFNPELQDGDGDCLMT</sequence>
<dbReference type="CDD" id="cd04301">
    <property type="entry name" value="NAT_SF"/>
    <property type="match status" value="1"/>
</dbReference>
<dbReference type="SUPFAM" id="SSF55729">
    <property type="entry name" value="Acyl-CoA N-acyltransferases (Nat)"/>
    <property type="match status" value="1"/>
</dbReference>
<dbReference type="RefSeq" id="WP_065393460.1">
    <property type="nucleotide sequence ID" value="NZ_MAYH01000003.1"/>
</dbReference>
<protein>
    <submittedName>
        <fullName evidence="2">GNAT family acetyltransferase</fullName>
    </submittedName>
</protein>
<organism evidence="2 3">
    <name type="scientific">Chryseobacterium artocarpi</name>
    <dbReference type="NCBI Taxonomy" id="1414727"/>
    <lineage>
        <taxon>Bacteria</taxon>
        <taxon>Pseudomonadati</taxon>
        <taxon>Bacteroidota</taxon>
        <taxon>Flavobacteriia</taxon>
        <taxon>Flavobacteriales</taxon>
        <taxon>Weeksellaceae</taxon>
        <taxon>Chryseobacterium group</taxon>
        <taxon>Chryseobacterium</taxon>
    </lineage>
</organism>
<dbReference type="GO" id="GO:0016747">
    <property type="term" value="F:acyltransferase activity, transferring groups other than amino-acyl groups"/>
    <property type="evidence" value="ECO:0007669"/>
    <property type="project" value="InterPro"/>
</dbReference>
<evidence type="ECO:0000313" key="3">
    <source>
        <dbReference type="Proteomes" id="UP000092651"/>
    </source>
</evidence>
<reference evidence="2 3" key="1">
    <citation type="submission" date="2016-07" db="EMBL/GenBank/DDBJ databases">
        <authorList>
            <person name="Jeong J.-J."/>
            <person name="Kim D.W."/>
            <person name="Sang M.K."/>
            <person name="Choi I.-G."/>
            <person name="Kim K.D."/>
        </authorList>
    </citation>
    <scope>NUCLEOTIDE SEQUENCE [LARGE SCALE GENOMIC DNA]</scope>
    <source>
        <strain evidence="2 3">UTM-3</strain>
    </source>
</reference>
<dbReference type="Proteomes" id="UP000092651">
    <property type="component" value="Unassembled WGS sequence"/>
</dbReference>
<dbReference type="OrthoDB" id="1118862at2"/>
<dbReference type="Gene3D" id="3.40.630.30">
    <property type="match status" value="1"/>
</dbReference>
<dbReference type="Pfam" id="PF00583">
    <property type="entry name" value="Acetyltransf_1"/>
    <property type="match status" value="1"/>
</dbReference>
<accession>A0A1B8ZYL3</accession>
<proteinExistence type="predicted"/>
<dbReference type="InterPro" id="IPR016181">
    <property type="entry name" value="Acyl_CoA_acyltransferase"/>
</dbReference>
<feature type="domain" description="N-acetyltransferase" evidence="1">
    <location>
        <begin position="2"/>
        <end position="156"/>
    </location>
</feature>